<evidence type="ECO:0000259" key="9">
    <source>
        <dbReference type="Pfam" id="PF03710"/>
    </source>
</evidence>
<comment type="catalytic activity">
    <reaction evidence="7">
        <text>[glutamine synthetase]-L-tyrosine + ATP = [glutamine synthetase]-O(4)-(5'-adenylyl)-L-tyrosine + diphosphate</text>
        <dbReference type="Rhea" id="RHEA:18589"/>
        <dbReference type="Rhea" id="RHEA-COMP:10660"/>
        <dbReference type="Rhea" id="RHEA-COMP:10661"/>
        <dbReference type="ChEBI" id="CHEBI:30616"/>
        <dbReference type="ChEBI" id="CHEBI:33019"/>
        <dbReference type="ChEBI" id="CHEBI:46858"/>
        <dbReference type="ChEBI" id="CHEBI:83624"/>
        <dbReference type="EC" id="2.7.7.42"/>
    </reaction>
</comment>
<evidence type="ECO:0000259" key="10">
    <source>
        <dbReference type="Pfam" id="PF08335"/>
    </source>
</evidence>
<dbReference type="Gene3D" id="1.20.120.1510">
    <property type="match status" value="1"/>
</dbReference>
<dbReference type="GO" id="GO:0047388">
    <property type="term" value="F:[glutamine synthetase]-adenylyl-L-tyrosine phosphorylase activity"/>
    <property type="evidence" value="ECO:0007669"/>
    <property type="project" value="UniProtKB-EC"/>
</dbReference>
<keyword evidence="12" id="KW-1185">Reference proteome</keyword>
<dbReference type="InterPro" id="IPR043519">
    <property type="entry name" value="NT_sf"/>
</dbReference>
<evidence type="ECO:0000256" key="5">
    <source>
        <dbReference type="ARBA" id="ARBA00022842"/>
    </source>
</evidence>
<keyword evidence="3 7" id="KW-0547">Nucleotide-binding</keyword>
<comment type="cofactor">
    <cofactor evidence="7">
        <name>Mg(2+)</name>
        <dbReference type="ChEBI" id="CHEBI:18420"/>
    </cofactor>
</comment>
<gene>
    <name evidence="7" type="primary">glnE</name>
    <name evidence="11" type="ORF">HGR_14364</name>
</gene>
<reference evidence="11 12" key="1">
    <citation type="journal article" date="2011" name="EMBO J.">
        <title>Structural diversity of bacterial flagellar motors.</title>
        <authorList>
            <person name="Chen S."/>
            <person name="Beeby M."/>
            <person name="Murphy G.E."/>
            <person name="Leadbetter J.R."/>
            <person name="Hendrixson D.R."/>
            <person name="Briegel A."/>
            <person name="Li Z."/>
            <person name="Shi J."/>
            <person name="Tocheva E.I."/>
            <person name="Muller A."/>
            <person name="Dobro M.J."/>
            <person name="Jensen G.J."/>
        </authorList>
    </citation>
    <scope>NUCLEOTIDE SEQUENCE [LARGE SCALE GENOMIC DNA]</scope>
    <source>
        <strain evidence="11 12">ATCC 19624</strain>
    </source>
</reference>
<feature type="domain" description="PII-uridylyltransferase/Glutamine-synthetase adenylyltransferase" evidence="10">
    <location>
        <begin position="844"/>
        <end position="932"/>
    </location>
</feature>
<dbReference type="PANTHER" id="PTHR30621">
    <property type="entry name" value="GLUTAMINE SYNTHETASE ADENYLYLTRANSFERASE"/>
    <property type="match status" value="1"/>
</dbReference>
<evidence type="ECO:0000256" key="8">
    <source>
        <dbReference type="SAM" id="MobiDB-lite"/>
    </source>
</evidence>
<dbReference type="GO" id="GO:0005829">
    <property type="term" value="C:cytosol"/>
    <property type="evidence" value="ECO:0007669"/>
    <property type="project" value="TreeGrafter"/>
</dbReference>
<comment type="caution">
    <text evidence="11">The sequence shown here is derived from an EMBL/GenBank/DDBJ whole genome shotgun (WGS) entry which is preliminary data.</text>
</comment>
<keyword evidence="4 7" id="KW-0067">ATP-binding</keyword>
<dbReference type="PANTHER" id="PTHR30621:SF0">
    <property type="entry name" value="BIFUNCTIONAL GLUTAMINE SYNTHETASE ADENYLYLTRANSFERASE_ADENYLYL-REMOVING ENZYME"/>
    <property type="match status" value="1"/>
</dbReference>
<feature type="domain" description="Glutamate-ammonia ligase adenylyltransferase repeated" evidence="9">
    <location>
        <begin position="576"/>
        <end position="822"/>
    </location>
</feature>
<feature type="region of interest" description="Adenylyl removase" evidence="7">
    <location>
        <begin position="1"/>
        <end position="465"/>
    </location>
</feature>
<comment type="catalytic activity">
    <reaction evidence="7">
        <text>[glutamine synthetase]-O(4)-(5'-adenylyl)-L-tyrosine + phosphate = [glutamine synthetase]-L-tyrosine + ADP</text>
        <dbReference type="Rhea" id="RHEA:43716"/>
        <dbReference type="Rhea" id="RHEA-COMP:10660"/>
        <dbReference type="Rhea" id="RHEA-COMP:10661"/>
        <dbReference type="ChEBI" id="CHEBI:43474"/>
        <dbReference type="ChEBI" id="CHEBI:46858"/>
        <dbReference type="ChEBI" id="CHEBI:83624"/>
        <dbReference type="ChEBI" id="CHEBI:456216"/>
        <dbReference type="EC" id="2.7.7.89"/>
    </reaction>
</comment>
<dbReference type="SUPFAM" id="SSF81301">
    <property type="entry name" value="Nucleotidyltransferase"/>
    <property type="match status" value="2"/>
</dbReference>
<dbReference type="GO" id="GO:0000820">
    <property type="term" value="P:regulation of glutamine family amino acid metabolic process"/>
    <property type="evidence" value="ECO:0007669"/>
    <property type="project" value="UniProtKB-UniRule"/>
</dbReference>
<dbReference type="Pfam" id="PF08335">
    <property type="entry name" value="GlnD_UR_UTase"/>
    <property type="match status" value="2"/>
</dbReference>
<feature type="region of interest" description="Adenylyl transferase" evidence="7">
    <location>
        <begin position="469"/>
        <end position="965"/>
    </location>
</feature>
<evidence type="ECO:0000256" key="2">
    <source>
        <dbReference type="ARBA" id="ARBA00022695"/>
    </source>
</evidence>
<dbReference type="InterPro" id="IPR013546">
    <property type="entry name" value="PII_UdlTrfase/GS_AdlTrfase"/>
</dbReference>
<evidence type="ECO:0000256" key="7">
    <source>
        <dbReference type="HAMAP-Rule" id="MF_00802"/>
    </source>
</evidence>
<proteinExistence type="inferred from homology"/>
<dbReference type="HAMAP" id="MF_00802">
    <property type="entry name" value="GlnE"/>
    <property type="match status" value="1"/>
</dbReference>
<keyword evidence="11" id="KW-0436">Ligase</keyword>
<evidence type="ECO:0000256" key="1">
    <source>
        <dbReference type="ARBA" id="ARBA00022679"/>
    </source>
</evidence>
<dbReference type="Gene3D" id="1.20.120.330">
    <property type="entry name" value="Nucleotidyltransferases domain 2"/>
    <property type="match status" value="2"/>
</dbReference>
<dbReference type="GO" id="GO:0008882">
    <property type="term" value="F:[glutamate-ammonia-ligase] adenylyltransferase activity"/>
    <property type="evidence" value="ECO:0007669"/>
    <property type="project" value="UniProtKB-UniRule"/>
</dbReference>
<evidence type="ECO:0000256" key="3">
    <source>
        <dbReference type="ARBA" id="ARBA00022741"/>
    </source>
</evidence>
<dbReference type="Proteomes" id="UP000016368">
    <property type="component" value="Unassembled WGS sequence"/>
</dbReference>
<dbReference type="OrthoDB" id="9759366at2"/>
<evidence type="ECO:0000313" key="12">
    <source>
        <dbReference type="Proteomes" id="UP000016368"/>
    </source>
</evidence>
<dbReference type="SUPFAM" id="SSF81593">
    <property type="entry name" value="Nucleotidyltransferase substrate binding subunit/domain"/>
    <property type="match status" value="2"/>
</dbReference>
<dbReference type="RefSeq" id="WP_006298981.1">
    <property type="nucleotide sequence ID" value="NZ_AEGR01000093.1"/>
</dbReference>
<dbReference type="GO" id="GO:0016874">
    <property type="term" value="F:ligase activity"/>
    <property type="evidence" value="ECO:0007669"/>
    <property type="project" value="UniProtKB-KW"/>
</dbReference>
<dbReference type="EC" id="2.7.7.42" evidence="7"/>
<keyword evidence="1 7" id="KW-0808">Transferase</keyword>
<dbReference type="AlphaFoldDB" id="F3KWN4"/>
<dbReference type="STRING" id="887062.HGR_14364"/>
<comment type="function">
    <text evidence="7">Involved in the regulation of glutamine synthetase GlnA, a key enzyme in the process to assimilate ammonia. When cellular nitrogen levels are high, the C-terminal adenylyl transferase (AT) inactivates GlnA by covalent transfer of an adenylyl group from ATP to specific tyrosine residue of GlnA, thus reducing its activity. Conversely, when nitrogen levels are low, the N-terminal adenylyl removase (AR) activates GlnA by removing the adenylyl group by phosphorolysis, increasing its activity. The regulatory region of GlnE binds the signal transduction protein PII (GlnB) which indicates the nitrogen status of the cell.</text>
</comment>
<evidence type="ECO:0000256" key="4">
    <source>
        <dbReference type="ARBA" id="ARBA00022840"/>
    </source>
</evidence>
<dbReference type="InterPro" id="IPR023057">
    <property type="entry name" value="GlnE"/>
</dbReference>
<dbReference type="Pfam" id="PF03710">
    <property type="entry name" value="GlnE"/>
    <property type="match status" value="2"/>
</dbReference>
<sequence>MTRNVATPCQPADACGVSTSDETNVTADHSRYVQRVRRRYADLLNLLPPLAATPGERVSAPDFQALKQTYERLREPARGGHDTGAALRILRQLVLERMAVLDVEHQAPLQTICQGMTTLAEFALETACAEALTTLDATHGPACKADGARCKFWVLGMGKLGARELNVSSDIDLIYVYEEDGETAGDAQGRHRISNHEYFAKAVRAMGGLLADVTEHGFVFRVDLALRPNGNSGPTACSLDALEAYFHAQGREWERLAWLKSRVVAPRARIEDSSGKRDDSVMALRALVTPFVFRRYLDYNVFEALRVLHRQIREHANKRSAGRPERSNDVKLSRGGIREIEFIVQLLQVVRGGQFPELRTRPTLTALQRLAAAGLMPAATAAALAEAYVFLRKVEHRIQYLDDQQTHVLPTQDADLRWMARSLGYLGSRGCGSDICDFLTQLDAHREVVAQEFDTLLGNSPPGPDKDCRRCSRPADAALSFETLRAHLPIDLHERYDLWHAQPRVQALSETAQGRLLRLLERSARMLKLAPQAAEGAIRPEPAATLAFTRLLDWLEPLLRRESYLALLLERPAVHERLLRLLGAARWPARYLLLHPGVIDELAGRELLTARFDPIAFENELETRRKALRDTGDGDEEALLNLLRRAHHAEVFRTLARDVEKHLSVEEVADDLSALADAVLRVSTRWCWDALRKKHRTEPGDGPQIGVIGYGKLGGKELGYGSDLDIVFVYEDAHDDAPEVYALLVRKLVNWLTVKTGEGDLYEIDTALRPNGNSGLLITSFDAYANYQQQRGSNTAWTWEHQAMTRARFVLGDDALRQRFDAVRDAVICAPRDPQALREEILGMRERVRQAHAVPEGQFDVKQSAGGMMDVEFAVQFLVLSQAAHHPELRRNSGNIALLRAAEASGLLPTHVGAAAADAYRELRRIQHQARLDEVTPQVPLTQVQVERAAVLALWAAVFETDKRH</sequence>
<evidence type="ECO:0000313" key="11">
    <source>
        <dbReference type="EMBL" id="EGI75671.1"/>
    </source>
</evidence>
<keyword evidence="2 7" id="KW-0548">Nucleotidyltransferase</keyword>
<feature type="domain" description="Glutamate-ammonia ligase adenylyltransferase repeated" evidence="9">
    <location>
        <begin position="29"/>
        <end position="270"/>
    </location>
</feature>
<protein>
    <recommendedName>
        <fullName evidence="7">Bifunctional glutamine synthetase adenylyltransferase/adenylyl-removing enzyme</fullName>
    </recommendedName>
    <alternativeName>
        <fullName evidence="7">ATP:glutamine synthetase adenylyltransferase</fullName>
    </alternativeName>
    <alternativeName>
        <fullName evidence="7">ATase</fullName>
    </alternativeName>
    <domain>
        <recommendedName>
            <fullName evidence="7">Glutamine synthetase adenylyl-L-tyrosine phosphorylase</fullName>
            <ecNumber evidence="7">2.7.7.89</ecNumber>
        </recommendedName>
        <alternativeName>
            <fullName evidence="7">Adenylyl removase</fullName>
            <shortName evidence="7">AR</shortName>
            <shortName evidence="7">AT-N</shortName>
        </alternativeName>
    </domain>
    <domain>
        <recommendedName>
            <fullName evidence="7">Glutamine synthetase adenylyl transferase</fullName>
            <ecNumber evidence="7">2.7.7.42</ecNumber>
        </recommendedName>
        <alternativeName>
            <fullName evidence="7">Adenylyl transferase</fullName>
            <shortName evidence="7">AT</shortName>
            <shortName evidence="7">AT-C</shortName>
        </alternativeName>
    </domain>
</protein>
<feature type="region of interest" description="Disordered" evidence="8">
    <location>
        <begin position="1"/>
        <end position="21"/>
    </location>
</feature>
<dbReference type="Gene3D" id="3.30.460.10">
    <property type="entry name" value="Beta Polymerase, domain 2"/>
    <property type="match status" value="2"/>
</dbReference>
<dbReference type="InterPro" id="IPR005190">
    <property type="entry name" value="GlnE_rpt_dom"/>
</dbReference>
<dbReference type="GO" id="GO:0000287">
    <property type="term" value="F:magnesium ion binding"/>
    <property type="evidence" value="ECO:0007669"/>
    <property type="project" value="UniProtKB-UniRule"/>
</dbReference>
<dbReference type="NCBIfam" id="NF008292">
    <property type="entry name" value="PRK11072.1"/>
    <property type="match status" value="1"/>
</dbReference>
<evidence type="ECO:0000256" key="6">
    <source>
        <dbReference type="ARBA" id="ARBA00023268"/>
    </source>
</evidence>
<comment type="similarity">
    <text evidence="7">Belongs to the GlnE family.</text>
</comment>
<feature type="domain" description="PII-uridylyltransferase/Glutamine-synthetase adenylyltransferase" evidence="10">
    <location>
        <begin position="308"/>
        <end position="456"/>
    </location>
</feature>
<dbReference type="GO" id="GO:0005524">
    <property type="term" value="F:ATP binding"/>
    <property type="evidence" value="ECO:0007669"/>
    <property type="project" value="UniProtKB-UniRule"/>
</dbReference>
<keyword evidence="6 7" id="KW-0511">Multifunctional enzyme</keyword>
<organism evidence="11 12">
    <name type="scientific">Hylemonella gracilis ATCC 19624</name>
    <dbReference type="NCBI Taxonomy" id="887062"/>
    <lineage>
        <taxon>Bacteria</taxon>
        <taxon>Pseudomonadati</taxon>
        <taxon>Pseudomonadota</taxon>
        <taxon>Betaproteobacteria</taxon>
        <taxon>Burkholderiales</taxon>
        <taxon>Comamonadaceae</taxon>
        <taxon>Hylemonella</taxon>
    </lineage>
</organism>
<dbReference type="CDD" id="cd05401">
    <property type="entry name" value="NT_GlnE_GlnD_like"/>
    <property type="match status" value="2"/>
</dbReference>
<dbReference type="EC" id="2.7.7.89" evidence="7"/>
<name>F3KWN4_9BURK</name>
<dbReference type="eggNOG" id="COG1391">
    <property type="taxonomic scope" value="Bacteria"/>
</dbReference>
<dbReference type="EMBL" id="AEGR01000093">
    <property type="protein sequence ID" value="EGI75671.1"/>
    <property type="molecule type" value="Genomic_DNA"/>
</dbReference>
<accession>F3KWN4</accession>
<keyword evidence="5 7" id="KW-0460">Magnesium</keyword>